<organism evidence="1 2">
    <name type="scientific">Cercopithifilaria johnstoni</name>
    <dbReference type="NCBI Taxonomy" id="2874296"/>
    <lineage>
        <taxon>Eukaryota</taxon>
        <taxon>Metazoa</taxon>
        <taxon>Ecdysozoa</taxon>
        <taxon>Nematoda</taxon>
        <taxon>Chromadorea</taxon>
        <taxon>Rhabditida</taxon>
        <taxon>Spirurina</taxon>
        <taxon>Spiruromorpha</taxon>
        <taxon>Filarioidea</taxon>
        <taxon>Onchocercidae</taxon>
        <taxon>Cercopithifilaria</taxon>
    </lineage>
</organism>
<dbReference type="Proteomes" id="UP000746747">
    <property type="component" value="Unassembled WGS sequence"/>
</dbReference>
<evidence type="ECO:0000313" key="1">
    <source>
        <dbReference type="EMBL" id="CAG9540818.1"/>
    </source>
</evidence>
<name>A0A8J2MF68_9BILA</name>
<accession>A0A8J2MF68</accession>
<dbReference type="EMBL" id="CAKAEH010002028">
    <property type="protein sequence ID" value="CAG9540818.1"/>
    <property type="molecule type" value="Genomic_DNA"/>
</dbReference>
<reference evidence="1" key="1">
    <citation type="submission" date="2021-09" db="EMBL/GenBank/DDBJ databases">
        <authorList>
            <consortium name="Pathogen Informatics"/>
        </authorList>
    </citation>
    <scope>NUCLEOTIDE SEQUENCE</scope>
</reference>
<comment type="caution">
    <text evidence="1">The sequence shown here is derived from an EMBL/GenBank/DDBJ whole genome shotgun (WGS) entry which is preliminary data.</text>
</comment>
<sequence length="253" mass="27428">MTKGAGYVKKAVACVGESRGLSQSWSYLAGRFHSYIIANLFRGGPALFLITTTPLGTCCTVVPLVELHHSVQLLATKSTDVFLIVFRHHITITTLQLQLKAIRNAMSSTRLQNGYIINIIKEGSNPSYRGDLTIYVCVKVGMNVGVGRDVELLFCYSFQRQANSCVELAPLEYSQISIPTKLSLNKLMMSTYLSCTSLAAKITATKCIIQAAIVGDRLNARYVGCKCGRVLGCCLTVFVVPEEGAGSIGFVIA</sequence>
<proteinExistence type="predicted"/>
<keyword evidence="2" id="KW-1185">Reference proteome</keyword>
<gene>
    <name evidence="1" type="ORF">CJOHNSTONI_LOCUS10294</name>
</gene>
<dbReference type="AlphaFoldDB" id="A0A8J2MF68"/>
<evidence type="ECO:0000313" key="2">
    <source>
        <dbReference type="Proteomes" id="UP000746747"/>
    </source>
</evidence>
<protein>
    <submittedName>
        <fullName evidence="1">Uncharacterized protein</fullName>
    </submittedName>
</protein>